<organism evidence="1 2">
    <name type="scientific">Phaeovibrio sulfidiphilus</name>
    <dbReference type="NCBI Taxonomy" id="1220600"/>
    <lineage>
        <taxon>Bacteria</taxon>
        <taxon>Pseudomonadati</taxon>
        <taxon>Pseudomonadota</taxon>
        <taxon>Alphaproteobacteria</taxon>
        <taxon>Rhodospirillales</taxon>
        <taxon>Rhodospirillaceae</taxon>
        <taxon>Phaeovibrio</taxon>
    </lineage>
</organism>
<keyword evidence="2" id="KW-1185">Reference proteome</keyword>
<dbReference type="AlphaFoldDB" id="A0A8J6YMX7"/>
<sequence>MAVTFSTRVGSYAQNSFMISNLSRMQKTMADLQVQQATLLKSQQYTGIGVDTYRLVNMETQVTKIDTYYTTNQNTTLSVKLMTQAVESIDSDLSNAIAALKEFNSLNITPGNLNKDQQAKLDRAQEAAFSALQGLAESLNSTDDGSKYLFSGGKSDTAPVKFAYSSLKQFQADWDGKTMMVPQSRTADMNDFRHIGVMTFRKDLTEATAAGYVVPDNLTDLNTKNKLGAIEFPNGASNPPVLEDVTIPAGQTVTNKTFEIANAGDVKAGDVLRVQGGDGKVYQVTVDKVDGDGKTITMKRDGAVPDGVGVSSVEKVNLPQGIVSVTGAGLNTGDYRLLDVYKDASGNAWMIVDPPPGDPGTSTTAATLERNIYYQGDELSTKYNLSENRTLEVGVNAKDAAFEKAYRALALVAMGNLENDPERGKEAMDLLNDARKHNPKWPEEEASDLQSVGSRLSLDYATVQNTMESQKNTINYLTSAANDIKGVNSYDVAAQITAQLTYMQASYAAFAMGQQLSLVDYL</sequence>
<accession>A0A8J6YMX7</accession>
<dbReference type="InterPro" id="IPR001492">
    <property type="entry name" value="Flagellin"/>
</dbReference>
<dbReference type="EMBL" id="JACZHT010000005">
    <property type="protein sequence ID" value="MBE1237585.1"/>
    <property type="molecule type" value="Genomic_DNA"/>
</dbReference>
<dbReference type="SUPFAM" id="SSF64518">
    <property type="entry name" value="Phase 1 flagellin"/>
    <property type="match status" value="1"/>
</dbReference>
<dbReference type="GO" id="GO:0009288">
    <property type="term" value="C:bacterial-type flagellum"/>
    <property type="evidence" value="ECO:0007669"/>
    <property type="project" value="InterPro"/>
</dbReference>
<protein>
    <submittedName>
        <fullName evidence="1">Uncharacterized protein</fullName>
    </submittedName>
</protein>
<dbReference type="RefSeq" id="WP_192534584.1">
    <property type="nucleotide sequence ID" value="NZ_JACZHT010000005.1"/>
</dbReference>
<reference evidence="1" key="1">
    <citation type="submission" date="2020-10" db="EMBL/GenBank/DDBJ databases">
        <title>Genome sequence of the unusual species of purple photosynthetic bacteria, Phaeovibrio sulfidiphilus DSM 23193, type strain.</title>
        <authorList>
            <person name="Kyndt J.A."/>
            <person name="Meyer T.E."/>
        </authorList>
    </citation>
    <scope>NUCLEOTIDE SEQUENCE</scope>
    <source>
        <strain evidence="1">DSM 23193</strain>
    </source>
</reference>
<gene>
    <name evidence="1" type="ORF">IHV25_07980</name>
</gene>
<comment type="caution">
    <text evidence="1">The sequence shown here is derived from an EMBL/GenBank/DDBJ whole genome shotgun (WGS) entry which is preliminary data.</text>
</comment>
<evidence type="ECO:0000313" key="1">
    <source>
        <dbReference type="EMBL" id="MBE1237585.1"/>
    </source>
</evidence>
<dbReference type="PANTHER" id="PTHR42792:SF1">
    <property type="entry name" value="FLAGELLAR HOOK-ASSOCIATED PROTEIN 3"/>
    <property type="match status" value="1"/>
</dbReference>
<name>A0A8J6YMX7_9PROT</name>
<dbReference type="PANTHER" id="PTHR42792">
    <property type="entry name" value="FLAGELLIN"/>
    <property type="match status" value="1"/>
</dbReference>
<dbReference type="GO" id="GO:0005198">
    <property type="term" value="F:structural molecule activity"/>
    <property type="evidence" value="ECO:0007669"/>
    <property type="project" value="InterPro"/>
</dbReference>
<proteinExistence type="predicted"/>
<evidence type="ECO:0000313" key="2">
    <source>
        <dbReference type="Proteomes" id="UP000631034"/>
    </source>
</evidence>
<dbReference type="Proteomes" id="UP000631034">
    <property type="component" value="Unassembled WGS sequence"/>
</dbReference>